<feature type="domain" description="S-adenosyl-l-methionine hydroxide adenosyltransferase C-terminal" evidence="4">
    <location>
        <begin position="208"/>
        <end position="298"/>
    </location>
</feature>
<dbReference type="RefSeq" id="WP_093392705.1">
    <property type="nucleotide sequence ID" value="NZ_FOUU01000001.1"/>
</dbReference>
<evidence type="ECO:0000313" key="6">
    <source>
        <dbReference type="Proteomes" id="UP000199611"/>
    </source>
</evidence>
<evidence type="ECO:0000256" key="2">
    <source>
        <dbReference type="ARBA" id="ARBA00024035"/>
    </source>
</evidence>
<dbReference type="Gene3D" id="3.40.50.10790">
    <property type="entry name" value="S-adenosyl-l-methionine hydroxide adenosyltransferase, N-terminal"/>
    <property type="match status" value="1"/>
</dbReference>
<dbReference type="InterPro" id="IPR023228">
    <property type="entry name" value="SAM_OH_AdoTrfase_N_sf"/>
</dbReference>
<accession>A0A1I4QPY6</accession>
<dbReference type="Gene3D" id="2.40.30.90">
    <property type="entry name" value="Bacterial fluorinating enzyme like"/>
    <property type="match status" value="1"/>
</dbReference>
<reference evidence="5 6" key="1">
    <citation type="submission" date="2016-10" db="EMBL/GenBank/DDBJ databases">
        <authorList>
            <person name="de Groot N.N."/>
        </authorList>
    </citation>
    <scope>NUCLEOTIDE SEQUENCE [LARGE SCALE GENOMIC DNA]</scope>
    <source>
        <strain evidence="5 6">DSM 9990</strain>
    </source>
</reference>
<dbReference type="Pfam" id="PF20257">
    <property type="entry name" value="SAM_HAT_C"/>
    <property type="match status" value="1"/>
</dbReference>
<dbReference type="PANTHER" id="PTHR35092:SF1">
    <property type="entry name" value="CHLORINASE MJ1651"/>
    <property type="match status" value="1"/>
</dbReference>
<dbReference type="InterPro" id="IPR023227">
    <property type="entry name" value="SAM_OH_AdoTrfase_C_sf"/>
</dbReference>
<keyword evidence="6" id="KW-1185">Reference proteome</keyword>
<feature type="domain" description="S-adenosyl-l-methionine hydroxide adenosyltransferase N-terminal" evidence="3">
    <location>
        <begin position="7"/>
        <end position="90"/>
    </location>
</feature>
<evidence type="ECO:0008006" key="7">
    <source>
        <dbReference type="Google" id="ProtNLM"/>
    </source>
</evidence>
<evidence type="ECO:0000313" key="5">
    <source>
        <dbReference type="EMBL" id="SFM42097.1"/>
    </source>
</evidence>
<evidence type="ECO:0000256" key="1">
    <source>
        <dbReference type="ARBA" id="ARBA00022691"/>
    </source>
</evidence>
<dbReference type="InterPro" id="IPR046470">
    <property type="entry name" value="SAM_HAT_C"/>
</dbReference>
<proteinExistence type="inferred from homology"/>
<dbReference type="STRING" id="39841.SAMN05660836_00159"/>
<evidence type="ECO:0000259" key="3">
    <source>
        <dbReference type="Pfam" id="PF01887"/>
    </source>
</evidence>
<keyword evidence="1" id="KW-0949">S-adenosyl-L-methionine</keyword>
<dbReference type="SUPFAM" id="SSF101852">
    <property type="entry name" value="Bacterial fluorinating enzyme, C-terminal domain"/>
    <property type="match status" value="1"/>
</dbReference>
<dbReference type="OrthoDB" id="9792195at2"/>
<name>A0A1I4QPY6_9BACT</name>
<sequence length="303" mass="33164">MDIGPIIGFASDLGLKDDSVALCKGLMISICPEVYIVDICHTMTPFDIEEGAWLALDLPRFFPEGRTIFAVTTYPATGTEARSIAVRIKKAVPGGSLEKWEGPGGGMERTLEGGYIYVAPNNGLLTFVLERYGYIEAYEIISTEFIPENPEPTFFSREMVAIRAACIAKKVVSQGVPLSKVGPPITEDKLARIKLSLPEKIAHNEIRGKIIRIDYPYGNVWTNISFNDLKSMGINYGSRLTVVIGDILSFNVYLTRTFADAGGIGDVISYINSRGYFSLGGYAANLADLCNLRRGMNVVVIKV</sequence>
<dbReference type="PANTHER" id="PTHR35092">
    <property type="entry name" value="CHLORINASE MJ1651"/>
    <property type="match status" value="1"/>
</dbReference>
<organism evidence="5 6">
    <name type="scientific">Thermodesulforhabdus norvegica</name>
    <dbReference type="NCBI Taxonomy" id="39841"/>
    <lineage>
        <taxon>Bacteria</taxon>
        <taxon>Pseudomonadati</taxon>
        <taxon>Thermodesulfobacteriota</taxon>
        <taxon>Syntrophobacteria</taxon>
        <taxon>Syntrophobacterales</taxon>
        <taxon>Thermodesulforhabdaceae</taxon>
        <taxon>Thermodesulforhabdus</taxon>
    </lineage>
</organism>
<dbReference type="InterPro" id="IPR002747">
    <property type="entry name" value="SAM_OH_AdoTrfase"/>
</dbReference>
<dbReference type="Pfam" id="PF01887">
    <property type="entry name" value="SAM_HAT_N"/>
    <property type="match status" value="1"/>
</dbReference>
<evidence type="ECO:0000259" key="4">
    <source>
        <dbReference type="Pfam" id="PF20257"/>
    </source>
</evidence>
<dbReference type="Proteomes" id="UP000199611">
    <property type="component" value="Unassembled WGS sequence"/>
</dbReference>
<dbReference type="InterPro" id="IPR046469">
    <property type="entry name" value="SAM_HAT_N"/>
</dbReference>
<dbReference type="AlphaFoldDB" id="A0A1I4QPY6"/>
<protein>
    <recommendedName>
        <fullName evidence="7">Adenosyl-fluoride synthase</fullName>
    </recommendedName>
</protein>
<dbReference type="PIRSF" id="PIRSF006779">
    <property type="entry name" value="UCP006779"/>
    <property type="match status" value="1"/>
</dbReference>
<dbReference type="SUPFAM" id="SSF102522">
    <property type="entry name" value="Bacterial fluorinating enzyme, N-terminal domain"/>
    <property type="match status" value="1"/>
</dbReference>
<gene>
    <name evidence="5" type="ORF">SAMN05660836_00159</name>
</gene>
<dbReference type="EMBL" id="FOUU01000001">
    <property type="protein sequence ID" value="SFM42097.1"/>
    <property type="molecule type" value="Genomic_DNA"/>
</dbReference>
<comment type="similarity">
    <text evidence="2">Belongs to the SAM hydrolase / SAM-dependent halogenase family.</text>
</comment>